<proteinExistence type="predicted"/>
<feature type="compositionally biased region" description="Pro residues" evidence="1">
    <location>
        <begin position="1"/>
        <end position="22"/>
    </location>
</feature>
<protein>
    <submittedName>
        <fullName evidence="3">Glutaredoxin-like protein</fullName>
    </submittedName>
</protein>
<evidence type="ECO:0000256" key="1">
    <source>
        <dbReference type="SAM" id="MobiDB-lite"/>
    </source>
</evidence>
<gene>
    <name evidence="3" type="ORF">EDD28_1418</name>
</gene>
<evidence type="ECO:0000313" key="3">
    <source>
        <dbReference type="EMBL" id="ROR96827.1"/>
    </source>
</evidence>
<organism evidence="3 4">
    <name type="scientific">Salana multivorans</name>
    <dbReference type="NCBI Taxonomy" id="120377"/>
    <lineage>
        <taxon>Bacteria</taxon>
        <taxon>Bacillati</taxon>
        <taxon>Actinomycetota</taxon>
        <taxon>Actinomycetes</taxon>
        <taxon>Micrococcales</taxon>
        <taxon>Beutenbergiaceae</taxon>
        <taxon>Salana</taxon>
    </lineage>
</organism>
<dbReference type="Proteomes" id="UP000275356">
    <property type="component" value="Unassembled WGS sequence"/>
</dbReference>
<evidence type="ECO:0000259" key="2">
    <source>
        <dbReference type="Pfam" id="PF00462"/>
    </source>
</evidence>
<dbReference type="PROSITE" id="PS51354">
    <property type="entry name" value="GLUTAREDOXIN_2"/>
    <property type="match status" value="1"/>
</dbReference>
<accession>A0A3N2DAM0</accession>
<keyword evidence="4" id="KW-1185">Reference proteome</keyword>
<dbReference type="OrthoDB" id="8991911at2"/>
<feature type="domain" description="Glutaredoxin" evidence="2">
    <location>
        <begin position="25"/>
        <end position="82"/>
    </location>
</feature>
<sequence length="106" mass="11477">MTEPTPSPDTSPTTPPTTPPPDGSVLVYGADWCGDCRRTKAQLRALDVPFTWVDLVAEPERAEEARAISGRTNIPVVVYSDGSHQVEPSNADVAARLGELGIRFWD</sequence>
<evidence type="ECO:0000313" key="4">
    <source>
        <dbReference type="Proteomes" id="UP000275356"/>
    </source>
</evidence>
<dbReference type="RefSeq" id="WP_123738954.1">
    <property type="nucleotide sequence ID" value="NZ_RKHQ01000001.1"/>
</dbReference>
<dbReference type="EMBL" id="RKHQ01000001">
    <property type="protein sequence ID" value="ROR96827.1"/>
    <property type="molecule type" value="Genomic_DNA"/>
</dbReference>
<dbReference type="AlphaFoldDB" id="A0A3N2DAM0"/>
<dbReference type="SUPFAM" id="SSF52833">
    <property type="entry name" value="Thioredoxin-like"/>
    <property type="match status" value="1"/>
</dbReference>
<feature type="region of interest" description="Disordered" evidence="1">
    <location>
        <begin position="1"/>
        <end position="25"/>
    </location>
</feature>
<reference evidence="3 4" key="1">
    <citation type="submission" date="2018-11" db="EMBL/GenBank/DDBJ databases">
        <title>Sequencing the genomes of 1000 actinobacteria strains.</title>
        <authorList>
            <person name="Klenk H.-P."/>
        </authorList>
    </citation>
    <scope>NUCLEOTIDE SEQUENCE [LARGE SCALE GENOMIC DNA]</scope>
    <source>
        <strain evidence="3 4">DSM 13521</strain>
    </source>
</reference>
<dbReference type="InterPro" id="IPR036249">
    <property type="entry name" value="Thioredoxin-like_sf"/>
</dbReference>
<dbReference type="CDD" id="cd02976">
    <property type="entry name" value="NrdH"/>
    <property type="match status" value="1"/>
</dbReference>
<name>A0A3N2DAM0_9MICO</name>
<comment type="caution">
    <text evidence="3">The sequence shown here is derived from an EMBL/GenBank/DDBJ whole genome shotgun (WGS) entry which is preliminary data.</text>
</comment>
<dbReference type="Gene3D" id="3.40.30.10">
    <property type="entry name" value="Glutaredoxin"/>
    <property type="match status" value="1"/>
</dbReference>
<dbReference type="Pfam" id="PF00462">
    <property type="entry name" value="Glutaredoxin"/>
    <property type="match status" value="1"/>
</dbReference>
<dbReference type="InterPro" id="IPR002109">
    <property type="entry name" value="Glutaredoxin"/>
</dbReference>